<dbReference type="Proteomes" id="UP000633619">
    <property type="component" value="Unassembled WGS sequence"/>
</dbReference>
<organism evidence="1 2">
    <name type="scientific">Thermoactinomyces intermedius</name>
    <dbReference type="NCBI Taxonomy" id="2024"/>
    <lineage>
        <taxon>Bacteria</taxon>
        <taxon>Bacillati</taxon>
        <taxon>Bacillota</taxon>
        <taxon>Bacilli</taxon>
        <taxon>Bacillales</taxon>
        <taxon>Thermoactinomycetaceae</taxon>
        <taxon>Thermoactinomyces</taxon>
    </lineage>
</organism>
<accession>A0A8I1DDN2</accession>
<reference evidence="1 2" key="1">
    <citation type="submission" date="2020-12" db="EMBL/GenBank/DDBJ databases">
        <title>WGS of Thermoactinomyces spp.</title>
        <authorList>
            <person name="Cheng K."/>
        </authorList>
    </citation>
    <scope>NUCLEOTIDE SEQUENCE [LARGE SCALE GENOMIC DNA]</scope>
    <source>
        <strain evidence="2">CICC 10671\DSM 43846</strain>
    </source>
</reference>
<evidence type="ECO:0000313" key="1">
    <source>
        <dbReference type="EMBL" id="MBH8594059.1"/>
    </source>
</evidence>
<protein>
    <submittedName>
        <fullName evidence="1">Uncharacterized protein</fullName>
    </submittedName>
</protein>
<gene>
    <name evidence="1" type="ORF">I8U20_01795</name>
</gene>
<dbReference type="EMBL" id="JAECVW010000001">
    <property type="protein sequence ID" value="MBH8594059.1"/>
    <property type="molecule type" value="Genomic_DNA"/>
</dbReference>
<dbReference type="AlphaFoldDB" id="A0A8I1DDN2"/>
<evidence type="ECO:0000313" key="2">
    <source>
        <dbReference type="Proteomes" id="UP000633619"/>
    </source>
</evidence>
<proteinExistence type="predicted"/>
<sequence>MPIEVYSDDDIRKTSDIIVTLDSSRRLYLSKQAQEFFGIKDTVAPFKVYLGYDSVNHRICFAKPEIVKIPGKNPITFGKFRFISARKFIDRFKIDISNAPIHYEYVGKDGDWYCFQERGFAAPDLENIKG</sequence>
<name>A0A8I1DDN2_THEIN</name>
<keyword evidence="2" id="KW-1185">Reference proteome</keyword>
<comment type="caution">
    <text evidence="1">The sequence shown here is derived from an EMBL/GenBank/DDBJ whole genome shotgun (WGS) entry which is preliminary data.</text>
</comment>
<dbReference type="RefSeq" id="WP_181729182.1">
    <property type="nucleotide sequence ID" value="NZ_JACEIR010000001.1"/>
</dbReference>